<protein>
    <submittedName>
        <fullName evidence="1">Alpha/beta hydrolase</fullName>
    </submittedName>
</protein>
<evidence type="ECO:0000313" key="2">
    <source>
        <dbReference type="Proteomes" id="UP001597460"/>
    </source>
</evidence>
<organism evidence="1 2">
    <name type="scientific">Gracilimonas halophila</name>
    <dbReference type="NCBI Taxonomy" id="1834464"/>
    <lineage>
        <taxon>Bacteria</taxon>
        <taxon>Pseudomonadati</taxon>
        <taxon>Balneolota</taxon>
        <taxon>Balneolia</taxon>
        <taxon>Balneolales</taxon>
        <taxon>Balneolaceae</taxon>
        <taxon>Gracilimonas</taxon>
    </lineage>
</organism>
<dbReference type="EMBL" id="JBHULI010000025">
    <property type="protein sequence ID" value="MFD2533035.1"/>
    <property type="molecule type" value="Genomic_DNA"/>
</dbReference>
<dbReference type="RefSeq" id="WP_390302599.1">
    <property type="nucleotide sequence ID" value="NZ_JBHULI010000025.1"/>
</dbReference>
<sequence length="107" mass="12383">MKPIHGFPAYFKWIYAINRAQKKLHLVSDIDIPILILHSDASSQPSDWDDILLKTDMVLNVDHIKKFGEKLGPDVTFTEIPEAVHDVFLSPKKTREYAFDVTFSWLK</sequence>
<comment type="caution">
    <text evidence="1">The sequence shown here is derived from an EMBL/GenBank/DDBJ whole genome shotgun (WGS) entry which is preliminary data.</text>
</comment>
<proteinExistence type="predicted"/>
<reference evidence="2" key="1">
    <citation type="journal article" date="2019" name="Int. J. Syst. Evol. Microbiol.">
        <title>The Global Catalogue of Microorganisms (GCM) 10K type strain sequencing project: providing services to taxonomists for standard genome sequencing and annotation.</title>
        <authorList>
            <consortium name="The Broad Institute Genomics Platform"/>
            <consortium name="The Broad Institute Genome Sequencing Center for Infectious Disease"/>
            <person name="Wu L."/>
            <person name="Ma J."/>
        </authorList>
    </citation>
    <scope>NUCLEOTIDE SEQUENCE [LARGE SCALE GENOMIC DNA]</scope>
    <source>
        <strain evidence="2">KCTC 52042</strain>
    </source>
</reference>
<dbReference type="GO" id="GO:0016787">
    <property type="term" value="F:hydrolase activity"/>
    <property type="evidence" value="ECO:0007669"/>
    <property type="project" value="UniProtKB-KW"/>
</dbReference>
<accession>A0ABW5JMR1</accession>
<name>A0ABW5JMR1_9BACT</name>
<dbReference type="SUPFAM" id="SSF53474">
    <property type="entry name" value="alpha/beta-Hydrolases"/>
    <property type="match status" value="1"/>
</dbReference>
<dbReference type="InterPro" id="IPR029058">
    <property type="entry name" value="AB_hydrolase_fold"/>
</dbReference>
<dbReference type="Gene3D" id="3.40.50.1820">
    <property type="entry name" value="alpha/beta hydrolase"/>
    <property type="match status" value="1"/>
</dbReference>
<gene>
    <name evidence="1" type="ORF">ACFSVN_11300</name>
</gene>
<keyword evidence="1" id="KW-0378">Hydrolase</keyword>
<dbReference type="Proteomes" id="UP001597460">
    <property type="component" value="Unassembled WGS sequence"/>
</dbReference>
<keyword evidence="2" id="KW-1185">Reference proteome</keyword>
<evidence type="ECO:0000313" key="1">
    <source>
        <dbReference type="EMBL" id="MFD2533035.1"/>
    </source>
</evidence>